<gene>
    <name evidence="1" type="ORF">M0R88_10440</name>
</gene>
<evidence type="ECO:0000313" key="2">
    <source>
        <dbReference type="Proteomes" id="UP000830434"/>
    </source>
</evidence>
<dbReference type="RefSeq" id="WP_248653450.1">
    <property type="nucleotide sequence ID" value="NZ_CP096658.1"/>
</dbReference>
<proteinExistence type="predicted"/>
<dbReference type="Proteomes" id="UP000830434">
    <property type="component" value="Chromosome"/>
</dbReference>
<dbReference type="AlphaFoldDB" id="A0A8U0ID17"/>
<dbReference type="KEGG" id="haxz:M0R88_10440"/>
<reference evidence="1" key="1">
    <citation type="submission" date="2022-04" db="EMBL/GenBank/DDBJ databases">
        <title>Diverse halophilic archaea isolated from saline environments.</title>
        <authorList>
            <person name="Cui H.-L."/>
        </authorList>
    </citation>
    <scope>NUCLEOTIDE SEQUENCE</scope>
    <source>
        <strain evidence="1">XZYJT40</strain>
    </source>
</reference>
<sequence>MARYPRTARDAALKCISCNAPVIQTVDDRYVCVECGESPITPTSVADTTPTAADD</sequence>
<organism evidence="1 2">
    <name type="scientific">Halorussus gelatinilyticus</name>
    <dbReference type="NCBI Taxonomy" id="2937524"/>
    <lineage>
        <taxon>Archaea</taxon>
        <taxon>Methanobacteriati</taxon>
        <taxon>Methanobacteriota</taxon>
        <taxon>Stenosarchaea group</taxon>
        <taxon>Halobacteria</taxon>
        <taxon>Halobacteriales</taxon>
        <taxon>Haladaptataceae</taxon>
        <taxon>Halorussus</taxon>
    </lineage>
</organism>
<evidence type="ECO:0000313" key="1">
    <source>
        <dbReference type="EMBL" id="UPV98946.1"/>
    </source>
</evidence>
<accession>A0A8U0ID17</accession>
<dbReference type="EMBL" id="CP096658">
    <property type="protein sequence ID" value="UPV98946.1"/>
    <property type="molecule type" value="Genomic_DNA"/>
</dbReference>
<dbReference type="GeneID" id="72190277"/>
<protein>
    <submittedName>
        <fullName evidence="1">Uncharacterized protein</fullName>
    </submittedName>
</protein>
<keyword evidence="2" id="KW-1185">Reference proteome</keyword>
<name>A0A8U0ID17_9EURY</name>